<evidence type="ECO:0000256" key="4">
    <source>
        <dbReference type="ARBA" id="ARBA00023136"/>
    </source>
</evidence>
<dbReference type="InterPro" id="IPR052185">
    <property type="entry name" value="IPC_Synthase-Related"/>
</dbReference>
<dbReference type="EMBL" id="CAFBMH010000122">
    <property type="protein sequence ID" value="CAB4927584.1"/>
    <property type="molecule type" value="Genomic_DNA"/>
</dbReference>
<dbReference type="InterPro" id="IPR026841">
    <property type="entry name" value="Aur1/Ipt1"/>
</dbReference>
<evidence type="ECO:0000256" key="5">
    <source>
        <dbReference type="SAM" id="Phobius"/>
    </source>
</evidence>
<dbReference type="PANTHER" id="PTHR31310">
    <property type="match status" value="1"/>
</dbReference>
<evidence type="ECO:0000256" key="2">
    <source>
        <dbReference type="ARBA" id="ARBA00022692"/>
    </source>
</evidence>
<feature type="transmembrane region" description="Helical" evidence="5">
    <location>
        <begin position="158"/>
        <end position="177"/>
    </location>
</feature>
<comment type="subcellular location">
    <subcellularLocation>
        <location evidence="1">Membrane</location>
        <topology evidence="1">Multi-pass membrane protein</topology>
    </subcellularLocation>
</comment>
<feature type="domain" description="Inositolphosphotransferase Aur1/Ipt1" evidence="6">
    <location>
        <begin position="45"/>
        <end position="223"/>
    </location>
</feature>
<dbReference type="EMBL" id="CAFABA010000240">
    <property type="protein sequence ID" value="CAB4836811.1"/>
    <property type="molecule type" value="Genomic_DNA"/>
</dbReference>
<organism evidence="9">
    <name type="scientific">freshwater metagenome</name>
    <dbReference type="NCBI Taxonomy" id="449393"/>
    <lineage>
        <taxon>unclassified sequences</taxon>
        <taxon>metagenomes</taxon>
        <taxon>ecological metagenomes</taxon>
    </lineage>
</organism>
<sequence length="258" mass="28910">MSDLAVPRRFWWELLIVLWLYFLYDIINNLSPVNEAAALRRAAGILRLERLTGIDIERGANDWLVSHDILGSILANFYNLAHIWITLALIIFLWARRRPLYADLRNSLVLFNLMGFAVFWLYPVAPPRMLDGFIDLVETTGAISSFHSGTLAPAANQFAAMPSMHIAWAMWCVVAVYRTLPGQGWRAAMWAHLTLTAIAVVATANHFVLDVVGGAITAVLGFAVAAWFARYGRPAIARRRERGDHHTSAVTLSTQPER</sequence>
<keyword evidence="4 5" id="KW-0472">Membrane</keyword>
<dbReference type="EMBL" id="CAEZYR010000099">
    <property type="protein sequence ID" value="CAB4759330.1"/>
    <property type="molecule type" value="Genomic_DNA"/>
</dbReference>
<feature type="transmembrane region" description="Helical" evidence="5">
    <location>
        <begin position="189"/>
        <end position="208"/>
    </location>
</feature>
<evidence type="ECO:0000313" key="7">
    <source>
        <dbReference type="EMBL" id="CAB4759330.1"/>
    </source>
</evidence>
<dbReference type="Gene3D" id="1.20.144.10">
    <property type="entry name" value="Phosphatidic acid phosphatase type 2/haloperoxidase"/>
    <property type="match status" value="1"/>
</dbReference>
<reference evidence="9" key="1">
    <citation type="submission" date="2020-05" db="EMBL/GenBank/DDBJ databases">
        <authorList>
            <person name="Chiriac C."/>
            <person name="Salcher M."/>
            <person name="Ghai R."/>
            <person name="Kavagutti S V."/>
        </authorList>
    </citation>
    <scope>NUCLEOTIDE SEQUENCE</scope>
</reference>
<dbReference type="AlphaFoldDB" id="A0A6J7IAL8"/>
<evidence type="ECO:0000313" key="8">
    <source>
        <dbReference type="EMBL" id="CAB4836811.1"/>
    </source>
</evidence>
<accession>A0A6J7IAL8</accession>
<gene>
    <name evidence="7" type="ORF">UFOPK2754_02301</name>
    <name evidence="8" type="ORF">UFOPK3139_03256</name>
    <name evidence="9" type="ORF">UFOPK3543_02461</name>
</gene>
<protein>
    <submittedName>
        <fullName evidence="9">Unannotated protein</fullName>
    </submittedName>
</protein>
<keyword evidence="2 5" id="KW-0812">Transmembrane</keyword>
<feature type="transmembrane region" description="Helical" evidence="5">
    <location>
        <begin position="214"/>
        <end position="232"/>
    </location>
</feature>
<keyword evidence="3 5" id="KW-1133">Transmembrane helix</keyword>
<dbReference type="Pfam" id="PF14378">
    <property type="entry name" value="PAP2_3"/>
    <property type="match status" value="1"/>
</dbReference>
<feature type="transmembrane region" description="Helical" evidence="5">
    <location>
        <begin position="73"/>
        <end position="95"/>
    </location>
</feature>
<evidence type="ECO:0000313" key="9">
    <source>
        <dbReference type="EMBL" id="CAB4927584.1"/>
    </source>
</evidence>
<name>A0A6J7IAL8_9ZZZZ</name>
<feature type="transmembrane region" description="Helical" evidence="5">
    <location>
        <begin position="10"/>
        <end position="27"/>
    </location>
</feature>
<dbReference type="PANTHER" id="PTHR31310:SF7">
    <property type="entry name" value="PA-PHOSPHATASE RELATED-FAMILY PROTEIN DDB_G0268928"/>
    <property type="match status" value="1"/>
</dbReference>
<dbReference type="CDD" id="cd03386">
    <property type="entry name" value="PAP2_Aur1_like"/>
    <property type="match status" value="1"/>
</dbReference>
<evidence type="ECO:0000259" key="6">
    <source>
        <dbReference type="Pfam" id="PF14378"/>
    </source>
</evidence>
<evidence type="ECO:0000256" key="1">
    <source>
        <dbReference type="ARBA" id="ARBA00004141"/>
    </source>
</evidence>
<evidence type="ECO:0000256" key="3">
    <source>
        <dbReference type="ARBA" id="ARBA00022989"/>
    </source>
</evidence>
<feature type="transmembrane region" description="Helical" evidence="5">
    <location>
        <begin position="107"/>
        <end position="125"/>
    </location>
</feature>
<proteinExistence type="predicted"/>
<dbReference type="GO" id="GO:0016020">
    <property type="term" value="C:membrane"/>
    <property type="evidence" value="ECO:0007669"/>
    <property type="project" value="UniProtKB-SubCell"/>
</dbReference>